<evidence type="ECO:0000313" key="6">
    <source>
        <dbReference type="EMBL" id="EPT05965.1"/>
    </source>
</evidence>
<evidence type="ECO:0000313" key="7">
    <source>
        <dbReference type="Proteomes" id="UP000015241"/>
    </source>
</evidence>
<feature type="compositionally biased region" description="Polar residues" evidence="5">
    <location>
        <begin position="612"/>
        <end position="624"/>
    </location>
</feature>
<dbReference type="InterPro" id="IPR001138">
    <property type="entry name" value="Zn2Cys6_DnaBD"/>
</dbReference>
<dbReference type="GO" id="GO:0005634">
    <property type="term" value="C:nucleus"/>
    <property type="evidence" value="ECO:0007669"/>
    <property type="project" value="UniProtKB-SubCell"/>
</dbReference>
<dbReference type="GO" id="GO:0003677">
    <property type="term" value="F:DNA binding"/>
    <property type="evidence" value="ECO:0007669"/>
    <property type="project" value="UniProtKB-KW"/>
</dbReference>
<keyword evidence="3" id="KW-0238">DNA-binding</keyword>
<keyword evidence="7" id="KW-1185">Reference proteome</keyword>
<comment type="subcellular location">
    <subcellularLocation>
        <location evidence="1">Nucleus</location>
    </subcellularLocation>
</comment>
<dbReference type="GO" id="GO:0000981">
    <property type="term" value="F:DNA-binding transcription factor activity, RNA polymerase II-specific"/>
    <property type="evidence" value="ECO:0007669"/>
    <property type="project" value="InterPro"/>
</dbReference>
<dbReference type="HOGENOM" id="CLU_013429_0_0_1"/>
<organism evidence="6 7">
    <name type="scientific">Fomitopsis schrenkii</name>
    <name type="common">Brown rot fungus</name>
    <dbReference type="NCBI Taxonomy" id="2126942"/>
    <lineage>
        <taxon>Eukaryota</taxon>
        <taxon>Fungi</taxon>
        <taxon>Dikarya</taxon>
        <taxon>Basidiomycota</taxon>
        <taxon>Agaricomycotina</taxon>
        <taxon>Agaricomycetes</taxon>
        <taxon>Polyporales</taxon>
        <taxon>Fomitopsis</taxon>
    </lineage>
</organism>
<dbReference type="InterPro" id="IPR050987">
    <property type="entry name" value="AtrR-like"/>
</dbReference>
<evidence type="ECO:0000256" key="3">
    <source>
        <dbReference type="ARBA" id="ARBA00023125"/>
    </source>
</evidence>
<name>S8G731_FOMSC</name>
<evidence type="ECO:0000256" key="2">
    <source>
        <dbReference type="ARBA" id="ARBA00022723"/>
    </source>
</evidence>
<dbReference type="CDD" id="cd12148">
    <property type="entry name" value="fungal_TF_MHR"/>
    <property type="match status" value="1"/>
</dbReference>
<evidence type="ECO:0000256" key="4">
    <source>
        <dbReference type="ARBA" id="ARBA00023242"/>
    </source>
</evidence>
<dbReference type="STRING" id="743788.S8G731"/>
<feature type="compositionally biased region" description="Low complexity" evidence="5">
    <location>
        <begin position="1"/>
        <end position="22"/>
    </location>
</feature>
<dbReference type="CDD" id="cd00067">
    <property type="entry name" value="GAL4"/>
    <property type="match status" value="1"/>
</dbReference>
<feature type="compositionally biased region" description="Basic and acidic residues" evidence="5">
    <location>
        <begin position="544"/>
        <end position="555"/>
    </location>
</feature>
<keyword evidence="4" id="KW-0539">Nucleus</keyword>
<feature type="region of interest" description="Disordered" evidence="5">
    <location>
        <begin position="1"/>
        <end position="31"/>
    </location>
</feature>
<accession>S8G731</accession>
<feature type="region of interest" description="Disordered" evidence="5">
    <location>
        <begin position="583"/>
        <end position="658"/>
    </location>
</feature>
<evidence type="ECO:0000256" key="5">
    <source>
        <dbReference type="SAM" id="MobiDB-lite"/>
    </source>
</evidence>
<sequence>MSSRSAPSRSSSTSPRPAKRTPGQPKSTRQQVRCDLKDLPISPSGQHPPCSNCNERGLKCVDEFAEVKAVKLLRRGRRLQQVEAVYGQNAGEESSLHNVTAPRSVIPRLRPEFFNSPFFHRFHTQRPILEPVEFCNRYYEFCKGHKDQLQTAGQLVALILVIWAASFGVNEYGVEELYDNQGNPKRRRDRINEMVQEALFLIDIHGILRKPSWDGVRALLLILPLTQEVQSPMERLAMYEATISQAYTLCSLSSVASVNSGHGEYVDALVRARVFWYAHVIDGVTCGLRGGKILLTNDDLASFETTLPPVAEGSGSSSLYTFSYRFATTPLRVASVCRDVHAALTGPKARQSREIDEDKLHDAWETLDQCWKDFDGLRHLGTDGFVQAEDVERFVDGWQIFIFECHNVVREALKQRLVARSTSEASFLPETGRPRDFEAISRLHAKAGAKCQTVVRHVVHILRRHLGTHFFQFDAAFIRDGCFFAGFLLAGEGGSTEDIETCLQALREMRWTFSKCEEREQTLRMIWDSKMSQGRSRSFTTTSPHEDVLRPLDHPYSRRPLARPISVPPLSLSLSTIPLAGPASAPSTACSNAPWPLSTPPSSSGTGMYEGSASSDRASPTSPFSHHAPDGLVLDTGLHHKTGLSSHPSLSFDHGHSRGTEPGLDGVFYWQAYTSYGAHGELPGTQHVPSTGLLPGTAEPDFASPQYFDANSVVFPNAVIGQPAAQGGSSDLASTGGDVRQFGNSSLYP</sequence>
<protein>
    <recommendedName>
        <fullName evidence="8">Zn(2)-C6 fungal-type domain-containing protein</fullName>
    </recommendedName>
</protein>
<dbReference type="AlphaFoldDB" id="S8G731"/>
<dbReference type="PANTHER" id="PTHR46910:SF3">
    <property type="entry name" value="HALOTOLERANCE PROTEIN 9-RELATED"/>
    <property type="match status" value="1"/>
</dbReference>
<dbReference type="GO" id="GO:0008270">
    <property type="term" value="F:zinc ion binding"/>
    <property type="evidence" value="ECO:0007669"/>
    <property type="project" value="InterPro"/>
</dbReference>
<reference evidence="6 7" key="1">
    <citation type="journal article" date="2012" name="Science">
        <title>The Paleozoic origin of enzymatic lignin decomposition reconstructed from 31 fungal genomes.</title>
        <authorList>
            <person name="Floudas D."/>
            <person name="Binder M."/>
            <person name="Riley R."/>
            <person name="Barry K."/>
            <person name="Blanchette R.A."/>
            <person name="Henrissat B."/>
            <person name="Martinez A.T."/>
            <person name="Otillar R."/>
            <person name="Spatafora J.W."/>
            <person name="Yadav J.S."/>
            <person name="Aerts A."/>
            <person name="Benoit I."/>
            <person name="Boyd A."/>
            <person name="Carlson A."/>
            <person name="Copeland A."/>
            <person name="Coutinho P.M."/>
            <person name="de Vries R.P."/>
            <person name="Ferreira P."/>
            <person name="Findley K."/>
            <person name="Foster B."/>
            <person name="Gaskell J."/>
            <person name="Glotzer D."/>
            <person name="Gorecki P."/>
            <person name="Heitman J."/>
            <person name="Hesse C."/>
            <person name="Hori C."/>
            <person name="Igarashi K."/>
            <person name="Jurgens J.A."/>
            <person name="Kallen N."/>
            <person name="Kersten P."/>
            <person name="Kohler A."/>
            <person name="Kuees U."/>
            <person name="Kumar T.K.A."/>
            <person name="Kuo A."/>
            <person name="LaButti K."/>
            <person name="Larrondo L.F."/>
            <person name="Lindquist E."/>
            <person name="Ling A."/>
            <person name="Lombard V."/>
            <person name="Lucas S."/>
            <person name="Lundell T."/>
            <person name="Martin R."/>
            <person name="McLaughlin D.J."/>
            <person name="Morgenstern I."/>
            <person name="Morin E."/>
            <person name="Murat C."/>
            <person name="Nagy L.G."/>
            <person name="Nolan M."/>
            <person name="Ohm R.A."/>
            <person name="Patyshakuliyeva A."/>
            <person name="Rokas A."/>
            <person name="Ruiz-Duenas F.J."/>
            <person name="Sabat G."/>
            <person name="Salamov A."/>
            <person name="Samejima M."/>
            <person name="Schmutz J."/>
            <person name="Slot J.C."/>
            <person name="St John F."/>
            <person name="Stenlid J."/>
            <person name="Sun H."/>
            <person name="Sun S."/>
            <person name="Syed K."/>
            <person name="Tsang A."/>
            <person name="Wiebenga A."/>
            <person name="Young D."/>
            <person name="Pisabarro A."/>
            <person name="Eastwood D.C."/>
            <person name="Martin F."/>
            <person name="Cullen D."/>
            <person name="Grigoriev I.V."/>
            <person name="Hibbett D.S."/>
        </authorList>
    </citation>
    <scope>NUCLEOTIDE SEQUENCE</scope>
    <source>
        <strain evidence="7">FP-58527</strain>
    </source>
</reference>
<gene>
    <name evidence="6" type="ORF">FOMPIDRAFT_1109757</name>
</gene>
<evidence type="ECO:0000256" key="1">
    <source>
        <dbReference type="ARBA" id="ARBA00004123"/>
    </source>
</evidence>
<dbReference type="OrthoDB" id="3263880at2759"/>
<keyword evidence="2" id="KW-0479">Metal-binding</keyword>
<dbReference type="Proteomes" id="UP000015241">
    <property type="component" value="Unassembled WGS sequence"/>
</dbReference>
<feature type="compositionally biased region" description="Polar residues" evidence="5">
    <location>
        <begin position="534"/>
        <end position="543"/>
    </location>
</feature>
<feature type="region of interest" description="Disordered" evidence="5">
    <location>
        <begin position="725"/>
        <end position="749"/>
    </location>
</feature>
<feature type="region of interest" description="Disordered" evidence="5">
    <location>
        <begin position="534"/>
        <end position="555"/>
    </location>
</feature>
<dbReference type="InParanoid" id="S8G731"/>
<dbReference type="eggNOG" id="ENOG502S86Z">
    <property type="taxonomic scope" value="Eukaryota"/>
</dbReference>
<evidence type="ECO:0008006" key="8">
    <source>
        <dbReference type="Google" id="ProtNLM"/>
    </source>
</evidence>
<proteinExistence type="predicted"/>
<dbReference type="EMBL" id="KE504122">
    <property type="protein sequence ID" value="EPT05965.1"/>
    <property type="molecule type" value="Genomic_DNA"/>
</dbReference>
<dbReference type="PANTHER" id="PTHR46910">
    <property type="entry name" value="TRANSCRIPTION FACTOR PDR1"/>
    <property type="match status" value="1"/>
</dbReference>